<sequence>MSTPAPAPAFDPSRTALLVMDFQPAILAALPGLDDPGALVGRVAGAIEDIRAHGGTVAYVRVAFTEKDWDAVPETNAMFATVARYRAMHDEAPETAVLDGLAPREGDIVVRKTRFGALSTTDLDARLRERGIDTLVLAGISTSGVVLSTVIDAADRDYRLYVLSDAVADPDAEAHRVLLASVFPSRAQVTDTAGLRGLLTGN</sequence>
<organism evidence="4">
    <name type="scientific">Streptantibioticus silvisoli</name>
    <dbReference type="NCBI Taxonomy" id="2705255"/>
    <lineage>
        <taxon>Bacteria</taxon>
        <taxon>Bacillati</taxon>
        <taxon>Actinomycetota</taxon>
        <taxon>Actinomycetes</taxon>
        <taxon>Kitasatosporales</taxon>
        <taxon>Streptomycetaceae</taxon>
        <taxon>Streptantibioticus</taxon>
    </lineage>
</organism>
<dbReference type="GO" id="GO:0016787">
    <property type="term" value="F:hydrolase activity"/>
    <property type="evidence" value="ECO:0007669"/>
    <property type="project" value="UniProtKB-KW"/>
</dbReference>
<evidence type="ECO:0000256" key="1">
    <source>
        <dbReference type="ARBA" id="ARBA00022801"/>
    </source>
</evidence>
<dbReference type="InterPro" id="IPR036380">
    <property type="entry name" value="Isochorismatase-like_sf"/>
</dbReference>
<dbReference type="EMBL" id="JAAGKO020000002">
    <property type="protein sequence ID" value="MDI5961609.1"/>
    <property type="molecule type" value="Genomic_DNA"/>
</dbReference>
<evidence type="ECO:0000313" key="3">
    <source>
        <dbReference type="EMBL" id="MDI5961609.1"/>
    </source>
</evidence>
<protein>
    <submittedName>
        <fullName evidence="4">Cysteine hydrolase</fullName>
    </submittedName>
</protein>
<dbReference type="CDD" id="cd00431">
    <property type="entry name" value="cysteine_hydrolases"/>
    <property type="match status" value="1"/>
</dbReference>
<dbReference type="InterPro" id="IPR000868">
    <property type="entry name" value="Isochorismatase-like_dom"/>
</dbReference>
<accession>A0AA90KEM9</accession>
<feature type="domain" description="Isochorismatase-like" evidence="2">
    <location>
        <begin position="15"/>
        <end position="193"/>
    </location>
</feature>
<keyword evidence="5" id="KW-1185">Reference proteome</keyword>
<dbReference type="PANTHER" id="PTHR43540:SF7">
    <property type="entry name" value="ISOCHORISMATASE FAMILY PROTEIN YECD"/>
    <property type="match status" value="1"/>
</dbReference>
<dbReference type="PANTHER" id="PTHR43540">
    <property type="entry name" value="PEROXYUREIDOACRYLATE/UREIDOACRYLATE AMIDOHYDROLASE-RELATED"/>
    <property type="match status" value="1"/>
</dbReference>
<name>A0AA90KEM9_9ACTN</name>
<dbReference type="Gene3D" id="3.40.50.850">
    <property type="entry name" value="Isochorismatase-like"/>
    <property type="match status" value="1"/>
</dbReference>
<dbReference type="SUPFAM" id="SSF52499">
    <property type="entry name" value="Isochorismatase-like hydrolases"/>
    <property type="match status" value="1"/>
</dbReference>
<evidence type="ECO:0000313" key="5">
    <source>
        <dbReference type="Proteomes" id="UP001156398"/>
    </source>
</evidence>
<gene>
    <name evidence="3" type="ORF">POF43_002540</name>
    <name evidence="4" type="ORF">POF50_002315</name>
</gene>
<dbReference type="EMBL" id="JABXJJ020000002">
    <property type="protein sequence ID" value="MDI5968190.1"/>
    <property type="molecule type" value="Genomic_DNA"/>
</dbReference>
<comment type="caution">
    <text evidence="4">The sequence shown here is derived from an EMBL/GenBank/DDBJ whole genome shotgun (WGS) entry which is preliminary data.</text>
</comment>
<dbReference type="RefSeq" id="WP_282698464.1">
    <property type="nucleotide sequence ID" value="NZ_JAAGKO020000002.1"/>
</dbReference>
<reference evidence="4 5" key="1">
    <citation type="submission" date="2023-05" db="EMBL/GenBank/DDBJ databases">
        <title>Streptantibioticus silvisoli sp. nov., acidotolerant actinomycetes 1 from pine litter.</title>
        <authorList>
            <person name="Swiecimska M."/>
            <person name="Golinska P."/>
            <person name="Sangal V."/>
            <person name="Wachnowicz B."/>
            <person name="Goodfellow M."/>
        </authorList>
    </citation>
    <scope>NUCLEOTIDE SEQUENCE</scope>
    <source>
        <strain evidence="4">SL13</strain>
        <strain evidence="3 5">SL54</strain>
    </source>
</reference>
<evidence type="ECO:0000313" key="4">
    <source>
        <dbReference type="EMBL" id="MDI5968190.1"/>
    </source>
</evidence>
<proteinExistence type="predicted"/>
<evidence type="ECO:0000259" key="2">
    <source>
        <dbReference type="Pfam" id="PF00857"/>
    </source>
</evidence>
<dbReference type="AlphaFoldDB" id="A0AA90KEM9"/>
<dbReference type="Proteomes" id="UP001156398">
    <property type="component" value="Unassembled WGS sequence"/>
</dbReference>
<keyword evidence="1 4" id="KW-0378">Hydrolase</keyword>
<dbReference type="Pfam" id="PF00857">
    <property type="entry name" value="Isochorismatase"/>
    <property type="match status" value="1"/>
</dbReference>
<dbReference type="InterPro" id="IPR050272">
    <property type="entry name" value="Isochorismatase-like_hydrls"/>
</dbReference>